<dbReference type="HOGENOM" id="CLU_1415189_0_0_1"/>
<sequence>MAASSTHAAGERDARLENERLRKELSGLRTKYNGLKEKYREVKKLRLEGVTERLSSKRTSSQASLDTSSGLALFPRIVDSDEERPILRITKRPRLLGSPFDPTKAVAAGALARPILFPTRRPTLFESFDSHESVSDGEEPEFPSTPIDDHHRSGLPTAATFSPRVRFDSDSSLGSINFGAPSQVGHGSDDDA</sequence>
<name>J4G7Y1_9APHY</name>
<dbReference type="STRING" id="599839.J4G7Y1"/>
<dbReference type="GeneID" id="24097584"/>
<evidence type="ECO:0000256" key="2">
    <source>
        <dbReference type="SAM" id="MobiDB-lite"/>
    </source>
</evidence>
<dbReference type="Proteomes" id="UP000006352">
    <property type="component" value="Unassembled WGS sequence"/>
</dbReference>
<keyword evidence="1" id="KW-0175">Coiled coil</keyword>
<evidence type="ECO:0000313" key="4">
    <source>
        <dbReference type="Proteomes" id="UP000006352"/>
    </source>
</evidence>
<gene>
    <name evidence="3" type="ORF">FIBRA_04778</name>
</gene>
<dbReference type="EMBL" id="HE797087">
    <property type="protein sequence ID" value="CCM02673.1"/>
    <property type="molecule type" value="Genomic_DNA"/>
</dbReference>
<feature type="region of interest" description="Disordered" evidence="2">
    <location>
        <begin position="127"/>
        <end position="192"/>
    </location>
</feature>
<keyword evidence="4" id="KW-1185">Reference proteome</keyword>
<dbReference type="RefSeq" id="XP_012181956.1">
    <property type="nucleotide sequence ID" value="XM_012326566.1"/>
</dbReference>
<feature type="coiled-coil region" evidence="1">
    <location>
        <begin position="11"/>
        <end position="45"/>
    </location>
</feature>
<accession>J4G7Y1</accession>
<dbReference type="InParanoid" id="J4G7Y1"/>
<dbReference type="OrthoDB" id="6270329at2759"/>
<reference evidence="3 4" key="1">
    <citation type="journal article" date="2012" name="Appl. Environ. Microbiol.">
        <title>Short-read sequencing for genomic analysis of the brown rot fungus Fibroporia radiculosa.</title>
        <authorList>
            <person name="Tang J.D."/>
            <person name="Perkins A.D."/>
            <person name="Sonstegard T.S."/>
            <person name="Schroeder S.G."/>
            <person name="Burgess S.C."/>
            <person name="Diehl S.V."/>
        </authorList>
    </citation>
    <scope>NUCLEOTIDE SEQUENCE [LARGE SCALE GENOMIC DNA]</scope>
    <source>
        <strain evidence="3 4">TFFH 294</strain>
    </source>
</reference>
<dbReference type="AlphaFoldDB" id="J4G7Y1"/>
<evidence type="ECO:0000313" key="3">
    <source>
        <dbReference type="EMBL" id="CCM02673.1"/>
    </source>
</evidence>
<proteinExistence type="predicted"/>
<evidence type="ECO:0000256" key="1">
    <source>
        <dbReference type="SAM" id="Coils"/>
    </source>
</evidence>
<organism evidence="3 4">
    <name type="scientific">Fibroporia radiculosa</name>
    <dbReference type="NCBI Taxonomy" id="599839"/>
    <lineage>
        <taxon>Eukaryota</taxon>
        <taxon>Fungi</taxon>
        <taxon>Dikarya</taxon>
        <taxon>Basidiomycota</taxon>
        <taxon>Agaricomycotina</taxon>
        <taxon>Agaricomycetes</taxon>
        <taxon>Polyporales</taxon>
        <taxon>Fibroporiaceae</taxon>
        <taxon>Fibroporia</taxon>
    </lineage>
</organism>
<protein>
    <submittedName>
        <fullName evidence="3">Uncharacterized protein</fullName>
    </submittedName>
</protein>